<dbReference type="PANTHER" id="PTHR48109">
    <property type="entry name" value="DIHYDROOROTATE DEHYDROGENASE (QUINONE), MITOCHONDRIAL-RELATED"/>
    <property type="match status" value="1"/>
</dbReference>
<evidence type="ECO:0000256" key="10">
    <source>
        <dbReference type="ARBA" id="ARBA00022975"/>
    </source>
</evidence>
<keyword evidence="9 15" id="KW-0288">FMN</keyword>
<keyword evidence="12 15" id="KW-0472">Membrane</keyword>
<dbReference type="EMBL" id="BMOY01000005">
    <property type="protein sequence ID" value="GGI98703.1"/>
    <property type="molecule type" value="Genomic_DNA"/>
</dbReference>
<evidence type="ECO:0000256" key="4">
    <source>
        <dbReference type="ARBA" id="ARBA00004715"/>
    </source>
</evidence>
<dbReference type="SUPFAM" id="SSF51395">
    <property type="entry name" value="FMN-linked oxidoreductases"/>
    <property type="match status" value="1"/>
</dbReference>
<feature type="binding site" evidence="15">
    <location>
        <position position="172"/>
    </location>
    <ligand>
        <name>substrate</name>
    </ligand>
</feature>
<evidence type="ECO:0000256" key="6">
    <source>
        <dbReference type="ARBA" id="ARBA00005359"/>
    </source>
</evidence>
<feature type="binding site" evidence="15">
    <location>
        <begin position="62"/>
        <end position="66"/>
    </location>
    <ligand>
        <name>FMN</name>
        <dbReference type="ChEBI" id="CHEBI:58210"/>
    </ligand>
</feature>
<evidence type="ECO:0000256" key="15">
    <source>
        <dbReference type="HAMAP-Rule" id="MF_00225"/>
    </source>
</evidence>
<evidence type="ECO:0000256" key="13">
    <source>
        <dbReference type="ARBA" id="ARBA00048639"/>
    </source>
</evidence>
<dbReference type="PANTHER" id="PTHR48109:SF4">
    <property type="entry name" value="DIHYDROOROTATE DEHYDROGENASE (QUINONE), MITOCHONDRIAL"/>
    <property type="match status" value="1"/>
</dbReference>
<feature type="binding site" evidence="15">
    <location>
        <position position="177"/>
    </location>
    <ligand>
        <name>substrate</name>
    </ligand>
</feature>
<keyword evidence="10 15" id="KW-0665">Pyrimidine biosynthesis</keyword>
<dbReference type="AlphaFoldDB" id="A0A917K5B7"/>
<evidence type="ECO:0000256" key="11">
    <source>
        <dbReference type="ARBA" id="ARBA00023002"/>
    </source>
</evidence>
<feature type="binding site" evidence="15">
    <location>
        <position position="222"/>
    </location>
    <ligand>
        <name>FMN</name>
        <dbReference type="ChEBI" id="CHEBI:58210"/>
    </ligand>
</feature>
<dbReference type="NCBIfam" id="TIGR01036">
    <property type="entry name" value="pyrD_sub2"/>
    <property type="match status" value="1"/>
</dbReference>
<feature type="binding site" evidence="15">
    <location>
        <position position="301"/>
    </location>
    <ligand>
        <name>FMN</name>
        <dbReference type="ChEBI" id="CHEBI:58210"/>
    </ligand>
</feature>
<comment type="caution">
    <text evidence="18">The sequence shown here is derived from an EMBL/GenBank/DDBJ whole genome shotgun (WGS) entry which is preliminary data.</text>
</comment>
<dbReference type="InterPro" id="IPR005720">
    <property type="entry name" value="Dihydroorotate_DH_cat"/>
</dbReference>
<reference evidence="18" key="1">
    <citation type="journal article" date="2014" name="Int. J. Syst. Evol. Microbiol.">
        <title>Complete genome sequence of Corynebacterium casei LMG S-19264T (=DSM 44701T), isolated from a smear-ripened cheese.</title>
        <authorList>
            <consortium name="US DOE Joint Genome Institute (JGI-PGF)"/>
            <person name="Walter F."/>
            <person name="Albersmeier A."/>
            <person name="Kalinowski J."/>
            <person name="Ruckert C."/>
        </authorList>
    </citation>
    <scope>NUCLEOTIDE SEQUENCE</scope>
    <source>
        <strain evidence="18">JCM 18487</strain>
    </source>
</reference>
<comment type="subcellular location">
    <subcellularLocation>
        <location evidence="15">Cell membrane</location>
        <topology evidence="15">Peripheral membrane protein</topology>
    </subcellularLocation>
    <subcellularLocation>
        <location evidence="3">Membrane</location>
    </subcellularLocation>
</comment>
<organism evidence="18 19">
    <name type="scientific">Alicyclobacillus cellulosilyticus</name>
    <dbReference type="NCBI Taxonomy" id="1003997"/>
    <lineage>
        <taxon>Bacteria</taxon>
        <taxon>Bacillati</taxon>
        <taxon>Bacillota</taxon>
        <taxon>Bacilli</taxon>
        <taxon>Bacillales</taxon>
        <taxon>Alicyclobacillaceae</taxon>
        <taxon>Alicyclobacillus</taxon>
    </lineage>
</organism>
<comment type="similarity">
    <text evidence="6 15">Belongs to the dihydroorotate dehydrogenase family. Type 2 subfamily.</text>
</comment>
<comment type="pathway">
    <text evidence="4">Pyrimidine metabolism; UMP biosynthesis via de novo pathway; orotate from (S)-dihydroorotate (NAD(+) route): step 1/1.</text>
</comment>
<comment type="catalytic activity">
    <reaction evidence="13 15">
        <text>(S)-dihydroorotate + a quinone = orotate + a quinol</text>
        <dbReference type="Rhea" id="RHEA:30187"/>
        <dbReference type="ChEBI" id="CHEBI:24646"/>
        <dbReference type="ChEBI" id="CHEBI:30839"/>
        <dbReference type="ChEBI" id="CHEBI:30864"/>
        <dbReference type="ChEBI" id="CHEBI:132124"/>
        <dbReference type="EC" id="1.3.5.2"/>
    </reaction>
</comment>
<dbReference type="InterPro" id="IPR005719">
    <property type="entry name" value="Dihydroorotate_DH_2"/>
</dbReference>
<comment type="catalytic activity">
    <reaction evidence="14">
        <text>(S)-dihydroorotate + NAD(+) = orotate + NADH + H(+)</text>
        <dbReference type="Rhea" id="RHEA:13513"/>
        <dbReference type="ChEBI" id="CHEBI:15378"/>
        <dbReference type="ChEBI" id="CHEBI:30839"/>
        <dbReference type="ChEBI" id="CHEBI:30864"/>
        <dbReference type="ChEBI" id="CHEBI:57540"/>
        <dbReference type="ChEBI" id="CHEBI:57945"/>
        <dbReference type="EC" id="1.3.1.14"/>
    </reaction>
</comment>
<dbReference type="EC" id="1.3.5.2" evidence="15"/>
<accession>A0A917K5B7</accession>
<dbReference type="PROSITE" id="PS00912">
    <property type="entry name" value="DHODEHASE_2"/>
    <property type="match status" value="1"/>
</dbReference>
<feature type="compositionally biased region" description="Basic and acidic residues" evidence="16">
    <location>
        <begin position="378"/>
        <end position="387"/>
    </location>
</feature>
<feature type="binding site" evidence="15">
    <location>
        <position position="272"/>
    </location>
    <ligand>
        <name>FMN</name>
        <dbReference type="ChEBI" id="CHEBI:58210"/>
    </ligand>
</feature>
<comment type="subunit">
    <text evidence="7">Heterotetramer of 2 PyrK and 2 PyrD type B subunits.</text>
</comment>
<dbReference type="CDD" id="cd04738">
    <property type="entry name" value="DHOD_2_like"/>
    <property type="match status" value="1"/>
</dbReference>
<dbReference type="GO" id="GO:0044205">
    <property type="term" value="P:'de novo' UMP biosynthetic process"/>
    <property type="evidence" value="ECO:0007669"/>
    <property type="project" value="UniProtKB-UniRule"/>
</dbReference>
<feature type="region of interest" description="Disordered" evidence="16">
    <location>
        <begin position="357"/>
        <end position="387"/>
    </location>
</feature>
<dbReference type="InterPro" id="IPR050074">
    <property type="entry name" value="DHO_dehydrogenase"/>
</dbReference>
<feature type="binding site" evidence="15">
    <location>
        <begin position="251"/>
        <end position="252"/>
    </location>
    <ligand>
        <name>substrate</name>
    </ligand>
</feature>
<comment type="pathway">
    <text evidence="5 15">Pyrimidine metabolism; UMP biosynthesis via de novo pathway; orotate from (S)-dihydroorotate (quinone route): step 1/1.</text>
</comment>
<dbReference type="InterPro" id="IPR013785">
    <property type="entry name" value="Aldolase_TIM"/>
</dbReference>
<evidence type="ECO:0000256" key="9">
    <source>
        <dbReference type="ARBA" id="ARBA00022643"/>
    </source>
</evidence>
<dbReference type="GO" id="GO:0005886">
    <property type="term" value="C:plasma membrane"/>
    <property type="evidence" value="ECO:0007669"/>
    <property type="project" value="UniProtKB-SubCell"/>
</dbReference>
<evidence type="ECO:0000256" key="12">
    <source>
        <dbReference type="ARBA" id="ARBA00023136"/>
    </source>
</evidence>
<evidence type="ECO:0000256" key="8">
    <source>
        <dbReference type="ARBA" id="ARBA00022630"/>
    </source>
</evidence>
<feature type="binding site" evidence="15">
    <location>
        <begin position="322"/>
        <end position="323"/>
    </location>
    <ligand>
        <name>FMN</name>
        <dbReference type="ChEBI" id="CHEBI:58210"/>
    </ligand>
</feature>
<comment type="function">
    <text evidence="1 15">Catalyzes the conversion of dihydroorotate to orotate with quinone as electron acceptor.</text>
</comment>
<feature type="binding site" evidence="15">
    <location>
        <position position="172"/>
    </location>
    <ligand>
        <name>FMN</name>
        <dbReference type="ChEBI" id="CHEBI:58210"/>
    </ligand>
</feature>
<evidence type="ECO:0000313" key="19">
    <source>
        <dbReference type="Proteomes" id="UP000637695"/>
    </source>
</evidence>
<comment type="cofactor">
    <cofactor evidence="15">
        <name>FMN</name>
        <dbReference type="ChEBI" id="CHEBI:58210"/>
    </cofactor>
    <text evidence="15">Binds 1 FMN per subunit.</text>
</comment>
<evidence type="ECO:0000256" key="3">
    <source>
        <dbReference type="ARBA" id="ARBA00004370"/>
    </source>
</evidence>
<evidence type="ECO:0000256" key="7">
    <source>
        <dbReference type="ARBA" id="ARBA00011669"/>
    </source>
</evidence>
<evidence type="ECO:0000256" key="16">
    <source>
        <dbReference type="SAM" id="MobiDB-lite"/>
    </source>
</evidence>
<keyword evidence="19" id="KW-1185">Reference proteome</keyword>
<evidence type="ECO:0000256" key="5">
    <source>
        <dbReference type="ARBA" id="ARBA00005161"/>
    </source>
</evidence>
<feature type="active site" description="Nucleophile" evidence="15">
    <location>
        <position position="175"/>
    </location>
</feature>
<dbReference type="InterPro" id="IPR001295">
    <property type="entry name" value="Dihydroorotate_DH_CS"/>
</dbReference>
<evidence type="ECO:0000256" key="2">
    <source>
        <dbReference type="ARBA" id="ARBA00003616"/>
    </source>
</evidence>
<name>A0A917K5B7_9BACL</name>
<dbReference type="RefSeq" id="WP_188880978.1">
    <property type="nucleotide sequence ID" value="NZ_BMOY01000005.1"/>
</dbReference>
<comment type="function">
    <text evidence="2">Catalyzes the conversion of dihydroorotate to orotate with NAD(+) as electron acceptor.</text>
</comment>
<feature type="binding site" evidence="15">
    <location>
        <position position="250"/>
    </location>
    <ligand>
        <name>FMN</name>
        <dbReference type="ChEBI" id="CHEBI:58210"/>
    </ligand>
</feature>
<dbReference type="GO" id="GO:0106430">
    <property type="term" value="F:dihydroorotate dehydrogenase (quinone) activity"/>
    <property type="evidence" value="ECO:0007669"/>
    <property type="project" value="UniProtKB-EC"/>
</dbReference>
<evidence type="ECO:0000313" key="18">
    <source>
        <dbReference type="EMBL" id="GGI98703.1"/>
    </source>
</evidence>
<dbReference type="NCBIfam" id="NF003645">
    <property type="entry name" value="PRK05286.1-2"/>
    <property type="match status" value="1"/>
</dbReference>
<dbReference type="Gene3D" id="3.20.20.70">
    <property type="entry name" value="Aldolase class I"/>
    <property type="match status" value="1"/>
</dbReference>
<proteinExistence type="inferred from homology"/>
<reference evidence="18" key="2">
    <citation type="submission" date="2020-09" db="EMBL/GenBank/DDBJ databases">
        <authorList>
            <person name="Sun Q."/>
            <person name="Ohkuma M."/>
        </authorList>
    </citation>
    <scope>NUCLEOTIDE SEQUENCE</scope>
    <source>
        <strain evidence="18">JCM 18487</strain>
    </source>
</reference>
<comment type="subunit">
    <text evidence="15">Monomer.</text>
</comment>
<evidence type="ECO:0000256" key="1">
    <source>
        <dbReference type="ARBA" id="ARBA00003125"/>
    </source>
</evidence>
<dbReference type="HAMAP" id="MF_00225">
    <property type="entry name" value="DHO_dh_type2"/>
    <property type="match status" value="1"/>
</dbReference>
<dbReference type="Pfam" id="PF01180">
    <property type="entry name" value="DHO_dh"/>
    <property type="match status" value="1"/>
</dbReference>
<dbReference type="GO" id="GO:0006207">
    <property type="term" value="P:'de novo' pyrimidine nucleobase biosynthetic process"/>
    <property type="evidence" value="ECO:0007669"/>
    <property type="project" value="UniProtKB-UniRule"/>
</dbReference>
<dbReference type="Proteomes" id="UP000637695">
    <property type="component" value="Unassembled WGS sequence"/>
</dbReference>
<dbReference type="PROSITE" id="PS00911">
    <property type="entry name" value="DHODEHASE_1"/>
    <property type="match status" value="1"/>
</dbReference>
<dbReference type="NCBIfam" id="NF003652">
    <property type="entry name" value="PRK05286.2-5"/>
    <property type="match status" value="1"/>
</dbReference>
<feature type="binding site" evidence="15">
    <location>
        <position position="66"/>
    </location>
    <ligand>
        <name>substrate</name>
    </ligand>
</feature>
<keyword evidence="11 15" id="KW-0560">Oxidoreductase</keyword>
<feature type="binding site" evidence="15">
    <location>
        <position position="86"/>
    </location>
    <ligand>
        <name>FMN</name>
        <dbReference type="ChEBI" id="CHEBI:58210"/>
    </ligand>
</feature>
<evidence type="ECO:0000256" key="14">
    <source>
        <dbReference type="ARBA" id="ARBA00048996"/>
    </source>
</evidence>
<sequence>MYPLVRSALFRLDPELAHRLVLHALAAVPGAVRLLAPPVSPPASLQQTVFGRRFPHPLGLAAGLDKDGIAVNGLFDCGFSFVEVGTVTPRPQPGNPRPRLFRLLEDQAIINRMGFNNAGVAQVCRNLMRRRRAGVVGVNIGKNKDTPNDQAAQDYLACLEAVFHLADYVAINVSSPNTPGLRDLQDEAVLIPLVRAVIARRDELYEASKSRVMPHRPPVLVKLAPDLDEVSVSSLARQLMAAGVDGFIATNTTVARPPLKSVHRDEPGGLSGRPLKDRSTQVIRWLYAATGGRVPIIGCGGVFTADDAYEKIRAGASLVQVYTSFIYEGPQLVRQLVHGLAQRLAADGLPSLADAVGRDTAKSRTAAPGEGPGGTSARELEKLGPLR</sequence>
<keyword evidence="15" id="KW-1003">Cell membrane</keyword>
<feature type="domain" description="Dihydroorotate dehydrogenase catalytic" evidence="17">
    <location>
        <begin position="45"/>
        <end position="344"/>
    </location>
</feature>
<keyword evidence="8 15" id="KW-0285">Flavoprotein</keyword>
<feature type="binding site" evidence="15">
    <location>
        <begin position="111"/>
        <end position="115"/>
    </location>
    <ligand>
        <name>substrate</name>
    </ligand>
</feature>
<dbReference type="GO" id="GO:0005737">
    <property type="term" value="C:cytoplasm"/>
    <property type="evidence" value="ECO:0007669"/>
    <property type="project" value="InterPro"/>
</dbReference>
<dbReference type="GO" id="GO:0004589">
    <property type="term" value="F:dihydroorotate dehydrogenase (NAD+) activity"/>
    <property type="evidence" value="ECO:0007669"/>
    <property type="project" value="UniProtKB-EC"/>
</dbReference>
<feature type="binding site" evidence="15">
    <location>
        <position position="139"/>
    </location>
    <ligand>
        <name>FMN</name>
        <dbReference type="ChEBI" id="CHEBI:58210"/>
    </ligand>
</feature>
<protein>
    <recommendedName>
        <fullName evidence="15">Dihydroorotate dehydrogenase (quinone)</fullName>
        <ecNumber evidence="15">1.3.5.2</ecNumber>
    </recommendedName>
    <alternativeName>
        <fullName evidence="15">DHOdehase</fullName>
        <shortName evidence="15">DHOD</shortName>
        <shortName evidence="15">DHODase</shortName>
    </alternativeName>
    <alternativeName>
        <fullName evidence="15">Dihydroorotate oxidase</fullName>
    </alternativeName>
</protein>
<evidence type="ECO:0000259" key="17">
    <source>
        <dbReference type="Pfam" id="PF01180"/>
    </source>
</evidence>
<gene>
    <name evidence="15 18" type="primary">pyrD</name>
    <name evidence="18" type="ORF">GCM10010885_05230</name>
</gene>